<dbReference type="Proteomes" id="UP000449944">
    <property type="component" value="Unassembled WGS sequence"/>
</dbReference>
<evidence type="ECO:0000313" key="1">
    <source>
        <dbReference type="EMBL" id="MTC35940.1"/>
    </source>
</evidence>
<gene>
    <name evidence="1" type="ORF">GKR67_15165</name>
</gene>
<dbReference type="EMBL" id="WLUB01000053">
    <property type="protein sequence ID" value="MTC35940.1"/>
    <property type="molecule type" value="Genomic_DNA"/>
</dbReference>
<sequence>MKLTHLSLRTSTVELKDVPQGAIIKNAMEFIYQMGIGKPRDYWILDIVTQDNTRYRSEPMYDCSIDETGSLTEGHVIVGVNGESKRIYTVLDSGDRCSDSMNQVWL</sequence>
<organism evidence="1 2">
    <name type="scientific">Providencia alcalifaciens</name>
    <dbReference type="NCBI Taxonomy" id="126385"/>
    <lineage>
        <taxon>Bacteria</taxon>
        <taxon>Pseudomonadati</taxon>
        <taxon>Pseudomonadota</taxon>
        <taxon>Gammaproteobacteria</taxon>
        <taxon>Enterobacterales</taxon>
        <taxon>Morganellaceae</taxon>
        <taxon>Providencia</taxon>
    </lineage>
</organism>
<evidence type="ECO:0000313" key="2">
    <source>
        <dbReference type="Proteomes" id="UP000449944"/>
    </source>
</evidence>
<protein>
    <submittedName>
        <fullName evidence="1">Uncharacterized protein</fullName>
    </submittedName>
</protein>
<name>A0AAW9VEJ1_9GAMM</name>
<comment type="caution">
    <text evidence="1">The sequence shown here is derived from an EMBL/GenBank/DDBJ whole genome shotgun (WGS) entry which is preliminary data.</text>
</comment>
<accession>A0AAW9VEJ1</accession>
<dbReference type="AlphaFoldDB" id="A0AAW9VEJ1"/>
<reference evidence="1 2" key="1">
    <citation type="submission" date="2019-10" db="EMBL/GenBank/DDBJ databases">
        <title>Comparative genomic analysis of Providencia.</title>
        <authorList>
            <person name="Yuan C."/>
            <person name="Wei Y."/>
            <person name="Yin Z."/>
        </authorList>
    </citation>
    <scope>NUCLEOTIDE SEQUENCE [LARGE SCALE GENOMIC DNA]</scope>
    <source>
        <strain evidence="2">wls1934</strain>
    </source>
</reference>
<proteinExistence type="predicted"/>